<dbReference type="STRING" id="1081108.A0A168IMZ5"/>
<dbReference type="EMBL" id="AZHF01000002">
    <property type="protein sequence ID" value="OAA79456.1"/>
    <property type="molecule type" value="Genomic_DNA"/>
</dbReference>
<dbReference type="InterPro" id="IPR029058">
    <property type="entry name" value="AB_hydrolase_fold"/>
</dbReference>
<feature type="transmembrane region" description="Helical" evidence="2">
    <location>
        <begin position="65"/>
        <end position="87"/>
    </location>
</feature>
<dbReference type="Pfam" id="PF10329">
    <property type="entry name" value="DUF2417"/>
    <property type="match status" value="1"/>
</dbReference>
<evidence type="ECO:0000313" key="4">
    <source>
        <dbReference type="Proteomes" id="UP000076881"/>
    </source>
</evidence>
<reference evidence="3 4" key="1">
    <citation type="journal article" date="2016" name="Genome Biol. Evol.">
        <title>Divergent and convergent evolution of fungal pathogenicity.</title>
        <authorList>
            <person name="Shang Y."/>
            <person name="Xiao G."/>
            <person name="Zheng P."/>
            <person name="Cen K."/>
            <person name="Zhan S."/>
            <person name="Wang C."/>
        </authorList>
    </citation>
    <scope>NUCLEOTIDE SEQUENCE [LARGE SCALE GENOMIC DNA]</scope>
    <source>
        <strain evidence="3 4">RCEF 1005</strain>
    </source>
</reference>
<dbReference type="OrthoDB" id="164921at2759"/>
<gene>
    <name evidence="3" type="ORF">LEL_02942</name>
</gene>
<name>A0A168IMZ5_CORDF</name>
<evidence type="ECO:0000313" key="3">
    <source>
        <dbReference type="EMBL" id="OAA79456.1"/>
    </source>
</evidence>
<proteinExistence type="predicted"/>
<organism evidence="3 4">
    <name type="scientific">Akanthomyces lecanii RCEF 1005</name>
    <dbReference type="NCBI Taxonomy" id="1081108"/>
    <lineage>
        <taxon>Eukaryota</taxon>
        <taxon>Fungi</taxon>
        <taxon>Dikarya</taxon>
        <taxon>Ascomycota</taxon>
        <taxon>Pezizomycotina</taxon>
        <taxon>Sordariomycetes</taxon>
        <taxon>Hypocreomycetidae</taxon>
        <taxon>Hypocreales</taxon>
        <taxon>Cordycipitaceae</taxon>
        <taxon>Akanthomyces</taxon>
        <taxon>Cordyceps confragosa</taxon>
    </lineage>
</organism>
<dbReference type="AlphaFoldDB" id="A0A168IMZ5"/>
<protein>
    <submittedName>
        <fullName evidence="3">Integral membrane protein</fullName>
    </submittedName>
</protein>
<comment type="caution">
    <text evidence="3">The sequence shown here is derived from an EMBL/GenBank/DDBJ whole genome shotgun (WGS) entry which is preliminary data.</text>
</comment>
<evidence type="ECO:0000256" key="2">
    <source>
        <dbReference type="SAM" id="Phobius"/>
    </source>
</evidence>
<feature type="transmembrane region" description="Helical" evidence="2">
    <location>
        <begin position="200"/>
        <end position="229"/>
    </location>
</feature>
<keyword evidence="2" id="KW-1133">Transmembrane helix</keyword>
<feature type="region of interest" description="Disordered" evidence="1">
    <location>
        <begin position="1"/>
        <end position="42"/>
    </location>
</feature>
<accession>A0A168IMZ5</accession>
<dbReference type="Gene3D" id="3.40.50.1820">
    <property type="entry name" value="alpha/beta hydrolase"/>
    <property type="match status" value="1"/>
</dbReference>
<dbReference type="InterPro" id="IPR019431">
    <property type="entry name" value="DUF2417"/>
</dbReference>
<feature type="transmembrane region" description="Helical" evidence="2">
    <location>
        <begin position="159"/>
        <end position="179"/>
    </location>
</feature>
<keyword evidence="2" id="KW-0472">Membrane</keyword>
<evidence type="ECO:0000256" key="1">
    <source>
        <dbReference type="SAM" id="MobiDB-lite"/>
    </source>
</evidence>
<dbReference type="Proteomes" id="UP000076881">
    <property type="component" value="Unassembled WGS sequence"/>
</dbReference>
<keyword evidence="4" id="KW-1185">Reference proteome</keyword>
<feature type="transmembrane region" description="Helical" evidence="2">
    <location>
        <begin position="126"/>
        <end position="147"/>
    </location>
</feature>
<sequence length="524" mass="58048">MSPSIKSTDRSRGAASADDDDINTLPPDEHTRLLPNRVDSSRGMLTPDDPAVTPYNLWSIRLLRWVTVIFTLVTFFWWVIVLVSTFATLPGFHVRGGGFYAYGFTSLALANMLFTLLFFEIPAQAVRILSLVMAFVLMVDMIILVAVQKTRYEEGMVGIVSVTWALLLSLWTILVDRTVKWGKAEEEERLTGRAETRRTLSQWLAVLLSSVGYTIMVIASVLMALTIIIRALDAKFAQPGTLHWVDGGKYRIHVYCQGNVTAFDGSKHTTVLFEGGERPVEDGLWQFANEALDSGSIGRYCFADRPGVAWSDTAPSPLSAGFAVDALSEALAAAGERGPWVLASAGIGSLYSRVFSARHGRDVHGILLIDPLHEDLLAPLASSSRGFLLWLRGILSPLGLDQLPGALFQGRTSQDRVYGRSVQQTSKNIFARLQESLVLNSFTKRDVGSSRQIQDRSVPLAVISSGQHIKKDHGWESKQRDLTKLTDKLLKWDILDEAPPHVWKTEAGRDKMEARLRQLLRGKA</sequence>
<feature type="transmembrane region" description="Helical" evidence="2">
    <location>
        <begin position="99"/>
        <end position="119"/>
    </location>
</feature>
<dbReference type="SUPFAM" id="SSF53474">
    <property type="entry name" value="alpha/beta-Hydrolases"/>
    <property type="match status" value="1"/>
</dbReference>
<keyword evidence="2" id="KW-0812">Transmembrane</keyword>